<sequence>MDRVNAYLDPSLLDFIKDSKERFMGPREIISFSKMVSGISSAIARGKQGFSSALSFMLFMYMGDTESERSLINNLKNKRDKNQGAHNSHNCPVWLGQQDV</sequence>
<gene>
    <name evidence="2" type="ORF">Y1Q_0009094</name>
</gene>
<dbReference type="AlphaFoldDB" id="A0A151M298"/>
<name>A0A151M298_ALLMI</name>
<accession>A0A151M298</accession>
<keyword evidence="3" id="KW-1185">Reference proteome</keyword>
<feature type="region of interest" description="Disordered" evidence="1">
    <location>
        <begin position="78"/>
        <end position="100"/>
    </location>
</feature>
<proteinExistence type="predicted"/>
<comment type="caution">
    <text evidence="2">The sequence shown here is derived from an EMBL/GenBank/DDBJ whole genome shotgun (WGS) entry which is preliminary data.</text>
</comment>
<organism evidence="2 3">
    <name type="scientific">Alligator mississippiensis</name>
    <name type="common">American alligator</name>
    <dbReference type="NCBI Taxonomy" id="8496"/>
    <lineage>
        <taxon>Eukaryota</taxon>
        <taxon>Metazoa</taxon>
        <taxon>Chordata</taxon>
        <taxon>Craniata</taxon>
        <taxon>Vertebrata</taxon>
        <taxon>Euteleostomi</taxon>
        <taxon>Archelosauria</taxon>
        <taxon>Archosauria</taxon>
        <taxon>Crocodylia</taxon>
        <taxon>Alligatoridae</taxon>
        <taxon>Alligatorinae</taxon>
        <taxon>Alligator</taxon>
    </lineage>
</organism>
<dbReference type="Proteomes" id="UP000050525">
    <property type="component" value="Unassembled WGS sequence"/>
</dbReference>
<protein>
    <submittedName>
        <fullName evidence="2">Uncharacterized protein</fullName>
    </submittedName>
</protein>
<evidence type="ECO:0000313" key="3">
    <source>
        <dbReference type="Proteomes" id="UP000050525"/>
    </source>
</evidence>
<dbReference type="EMBL" id="AKHW03006780">
    <property type="protein sequence ID" value="KYO18622.1"/>
    <property type="molecule type" value="Genomic_DNA"/>
</dbReference>
<reference evidence="2 3" key="1">
    <citation type="journal article" date="2012" name="Genome Biol.">
        <title>Sequencing three crocodilian genomes to illuminate the evolution of archosaurs and amniotes.</title>
        <authorList>
            <person name="St John J.A."/>
            <person name="Braun E.L."/>
            <person name="Isberg S.R."/>
            <person name="Miles L.G."/>
            <person name="Chong A.Y."/>
            <person name="Gongora J."/>
            <person name="Dalzell P."/>
            <person name="Moran C."/>
            <person name="Bed'hom B."/>
            <person name="Abzhanov A."/>
            <person name="Burgess S.C."/>
            <person name="Cooksey A.M."/>
            <person name="Castoe T.A."/>
            <person name="Crawford N.G."/>
            <person name="Densmore L.D."/>
            <person name="Drew J.C."/>
            <person name="Edwards S.V."/>
            <person name="Faircloth B.C."/>
            <person name="Fujita M.K."/>
            <person name="Greenwold M.J."/>
            <person name="Hoffmann F.G."/>
            <person name="Howard J.M."/>
            <person name="Iguchi T."/>
            <person name="Janes D.E."/>
            <person name="Khan S.Y."/>
            <person name="Kohno S."/>
            <person name="de Koning A.J."/>
            <person name="Lance S.L."/>
            <person name="McCarthy F.M."/>
            <person name="McCormack J.E."/>
            <person name="Merchant M.E."/>
            <person name="Peterson D.G."/>
            <person name="Pollock D.D."/>
            <person name="Pourmand N."/>
            <person name="Raney B.J."/>
            <person name="Roessler K.A."/>
            <person name="Sanford J.R."/>
            <person name="Sawyer R.H."/>
            <person name="Schmidt C.J."/>
            <person name="Triplett E.W."/>
            <person name="Tuberville T.D."/>
            <person name="Venegas-Anaya M."/>
            <person name="Howard J.T."/>
            <person name="Jarvis E.D."/>
            <person name="Guillette L.J.Jr."/>
            <person name="Glenn T.C."/>
            <person name="Green R.E."/>
            <person name="Ray D.A."/>
        </authorList>
    </citation>
    <scope>NUCLEOTIDE SEQUENCE [LARGE SCALE GENOMIC DNA]</scope>
    <source>
        <strain evidence="2">KSC_2009_1</strain>
    </source>
</reference>
<evidence type="ECO:0000313" key="2">
    <source>
        <dbReference type="EMBL" id="KYO18622.1"/>
    </source>
</evidence>
<evidence type="ECO:0000256" key="1">
    <source>
        <dbReference type="SAM" id="MobiDB-lite"/>
    </source>
</evidence>